<dbReference type="AlphaFoldDB" id="A0A498J352"/>
<dbReference type="EMBL" id="RDQH01000335">
    <property type="protein sequence ID" value="RXH89085.1"/>
    <property type="molecule type" value="Genomic_DNA"/>
</dbReference>
<evidence type="ECO:0000259" key="1">
    <source>
        <dbReference type="Pfam" id="PF22969"/>
    </source>
</evidence>
<evidence type="ECO:0000313" key="3">
    <source>
        <dbReference type="Proteomes" id="UP000290289"/>
    </source>
</evidence>
<feature type="domain" description="NUP210 Ig-like" evidence="1">
    <location>
        <begin position="208"/>
        <end position="238"/>
    </location>
</feature>
<comment type="caution">
    <text evidence="2">The sequence shown here is derived from an EMBL/GenBank/DDBJ whole genome shotgun (WGS) entry which is preliminary data.</text>
</comment>
<protein>
    <recommendedName>
        <fullName evidence="1">NUP210 Ig-like domain-containing protein</fullName>
    </recommendedName>
</protein>
<reference evidence="2 3" key="1">
    <citation type="submission" date="2018-10" db="EMBL/GenBank/DDBJ databases">
        <title>A high-quality apple genome assembly.</title>
        <authorList>
            <person name="Hu J."/>
        </authorList>
    </citation>
    <scope>NUCLEOTIDE SEQUENCE [LARGE SCALE GENOMIC DNA]</scope>
    <source>
        <strain evidence="3">cv. HFTH1</strain>
        <tissue evidence="2">Young leaf</tissue>
    </source>
</reference>
<proteinExistence type="predicted"/>
<dbReference type="Proteomes" id="UP000290289">
    <property type="component" value="Chromosome 9"/>
</dbReference>
<dbReference type="PANTHER" id="PTHR23019">
    <property type="entry name" value="NUCLEAR PORE MEMBRANE GLYCOPROTEIN GP210-RELATED"/>
    <property type="match status" value="1"/>
</dbReference>
<dbReference type="PANTHER" id="PTHR23019:SF0">
    <property type="entry name" value="NUCLEAR PORE MEMBRANE GLYCOPROTEIN 210"/>
    <property type="match status" value="1"/>
</dbReference>
<sequence length="241" mass="27283">MQIHSQIYVVPRLFRFCASTFGSICGNRHKKLCRFSFNFSPPLPSTPSCPYISTEFQSAHQKASGSRKRFQDDLKYKLSCSSSDSSDLSVRRMKMLRYTVLLDLFLLLVAGQTASHLGSGPHIVDVNILLPPRMTHLVEWSDEYNTTSHCSTSVLLRSIAPFSGRKETAVYAADVNTGVVIRCKVFIDKLSRIQIFHNSVKLDLDGLATLQVRAFDREENVFSSLMGLQFMWQLETNELPH</sequence>
<name>A0A498J352_MALDO</name>
<dbReference type="STRING" id="3750.A0A498J352"/>
<organism evidence="2 3">
    <name type="scientific">Malus domestica</name>
    <name type="common">Apple</name>
    <name type="synonym">Pyrus malus</name>
    <dbReference type="NCBI Taxonomy" id="3750"/>
    <lineage>
        <taxon>Eukaryota</taxon>
        <taxon>Viridiplantae</taxon>
        <taxon>Streptophyta</taxon>
        <taxon>Embryophyta</taxon>
        <taxon>Tracheophyta</taxon>
        <taxon>Spermatophyta</taxon>
        <taxon>Magnoliopsida</taxon>
        <taxon>eudicotyledons</taxon>
        <taxon>Gunneridae</taxon>
        <taxon>Pentapetalae</taxon>
        <taxon>rosids</taxon>
        <taxon>fabids</taxon>
        <taxon>Rosales</taxon>
        <taxon>Rosaceae</taxon>
        <taxon>Amygdaloideae</taxon>
        <taxon>Maleae</taxon>
        <taxon>Malus</taxon>
    </lineage>
</organism>
<accession>A0A498J352</accession>
<dbReference type="InterPro" id="IPR045197">
    <property type="entry name" value="NUP210-like"/>
</dbReference>
<dbReference type="Pfam" id="PF22969">
    <property type="entry name" value="Ig_NUP210_2nd"/>
    <property type="match status" value="1"/>
</dbReference>
<dbReference type="InterPro" id="IPR055097">
    <property type="entry name" value="Ig_NUP210_2nd"/>
</dbReference>
<gene>
    <name evidence="2" type="ORF">DVH24_006063</name>
</gene>
<keyword evidence="3" id="KW-1185">Reference proteome</keyword>
<evidence type="ECO:0000313" key="2">
    <source>
        <dbReference type="EMBL" id="RXH89085.1"/>
    </source>
</evidence>